<name>A0AAE7DWM5_9VIBR</name>
<organism evidence="2 3">
    <name type="scientific">Vibrio europaeus</name>
    <dbReference type="NCBI Taxonomy" id="300876"/>
    <lineage>
        <taxon>Bacteria</taxon>
        <taxon>Pseudomonadati</taxon>
        <taxon>Pseudomonadota</taxon>
        <taxon>Gammaproteobacteria</taxon>
        <taxon>Vibrionales</taxon>
        <taxon>Vibrionaceae</taxon>
        <taxon>Vibrio</taxon>
        <taxon>Vibrio oreintalis group</taxon>
    </lineage>
</organism>
<dbReference type="InterPro" id="IPR024078">
    <property type="entry name" value="LmbE-like_dom_sf"/>
</dbReference>
<proteinExistence type="predicted"/>
<protein>
    <recommendedName>
        <fullName evidence="4">PIG-L family deacetylase</fullName>
    </recommendedName>
</protein>
<keyword evidence="1" id="KW-0732">Signal</keyword>
<dbReference type="Proteomes" id="UP000501443">
    <property type="component" value="Chromosome 1"/>
</dbReference>
<evidence type="ECO:0000313" key="3">
    <source>
        <dbReference type="Proteomes" id="UP000501443"/>
    </source>
</evidence>
<accession>A0AAE7DWM5</accession>
<evidence type="ECO:0008006" key="4">
    <source>
        <dbReference type="Google" id="ProtNLM"/>
    </source>
</evidence>
<feature type="signal peptide" evidence="1">
    <location>
        <begin position="1"/>
        <end position="25"/>
    </location>
</feature>
<dbReference type="RefSeq" id="WP_171801716.1">
    <property type="nucleotide sequence ID" value="NZ_CP053541.1"/>
</dbReference>
<sequence length="312" mass="35883">MNNYKWYSKAALLALSLTAATAAKADLVIENEFEIKEKNVFFLSPHPDDTLLTFGGLINNMQLTNQLEDKNVIGEVFFSMSNYTTNHLDELTNKRIFDVTTMRFNEDLAAHIDMFKSWDKFRYKTNGFGDAPLRKYQGSKTAGGGPGGDFADFRESEAQIYLRMAEDMKPMLKTENCAVFALIANGSHIDHFIVREALIKAAYDLGDEVQCQIYFGEDQPYTGSNLKKRDDQYKSLKERLPKGALTPRDYGVDYRYKMALYKKHYLSQYNASGYIPSLKKNKIERLYTWDKASYKKIKTHPHCKGEYCELND</sequence>
<dbReference type="Gene3D" id="3.40.50.10320">
    <property type="entry name" value="LmbE-like"/>
    <property type="match status" value="1"/>
</dbReference>
<evidence type="ECO:0000313" key="2">
    <source>
        <dbReference type="EMBL" id="QJY36428.1"/>
    </source>
</evidence>
<dbReference type="AlphaFoldDB" id="A0AAE7DWM5"/>
<reference evidence="2 3" key="1">
    <citation type="submission" date="2020-05" db="EMBL/GenBank/DDBJ databases">
        <title>First description outside Europe of the emergent pathogen for shellfish aquaculture Vibrio europaeus.</title>
        <authorList>
            <person name="Dubert J."/>
            <person name="Rojas R."/>
        </authorList>
    </citation>
    <scope>NUCLEOTIDE SEQUENCE [LARGE SCALE GENOMIC DNA]</scope>
    <source>
        <strain evidence="2 3">NPI-1</strain>
    </source>
</reference>
<evidence type="ECO:0000256" key="1">
    <source>
        <dbReference type="SAM" id="SignalP"/>
    </source>
</evidence>
<gene>
    <name evidence="2" type="ORF">HOO69_07290</name>
</gene>
<dbReference type="EMBL" id="CP053541">
    <property type="protein sequence ID" value="QJY36428.1"/>
    <property type="molecule type" value="Genomic_DNA"/>
</dbReference>
<dbReference type="SUPFAM" id="SSF102588">
    <property type="entry name" value="LmbE-like"/>
    <property type="match status" value="1"/>
</dbReference>
<feature type="chain" id="PRO_5042090658" description="PIG-L family deacetylase" evidence="1">
    <location>
        <begin position="26"/>
        <end position="312"/>
    </location>
</feature>